<evidence type="ECO:0000256" key="1">
    <source>
        <dbReference type="ARBA" id="ARBA00005510"/>
    </source>
</evidence>
<dbReference type="InterPro" id="IPR036638">
    <property type="entry name" value="HLH_DNA-bd_sf"/>
</dbReference>
<dbReference type="PANTHER" id="PTHR33124">
    <property type="entry name" value="TRANSCRIPTION FACTOR IBH1-LIKE 1"/>
    <property type="match status" value="1"/>
</dbReference>
<keyword evidence="2" id="KW-0805">Transcription regulation</keyword>
<gene>
    <name evidence="5" type="ORF">CB5_LOCUS15181</name>
</gene>
<keyword evidence="3" id="KW-0804">Transcription</keyword>
<proteinExistence type="inferred from homology"/>
<dbReference type="GO" id="GO:0006355">
    <property type="term" value="P:regulation of DNA-templated transcription"/>
    <property type="evidence" value="ECO:0007669"/>
    <property type="project" value="InterPro"/>
</dbReference>
<dbReference type="InterPro" id="IPR059002">
    <property type="entry name" value="IBH1_N"/>
</dbReference>
<dbReference type="PANTHER" id="PTHR33124:SF5">
    <property type="entry name" value="TRANSCRIPTION FACTOR IBH1-LIKE 1"/>
    <property type="match status" value="1"/>
</dbReference>
<sequence>MKNMLLGLKETNASSKIMSLQERKNAIKLSADVAMAFARGNTTWTRAIVVANLAKKEQCEALFRGILGKGYERMTRYSSYKSFKIQRSRKILKRSHKMCCVRRRNTTHRPQSLGVDVLARRMVEKRTQVLRRLIPGGESLDGFSLLNEALDYVIYLRAQVDLMRPLSRECKREASSLGSENLSWIV</sequence>
<dbReference type="SUPFAM" id="SSF47459">
    <property type="entry name" value="HLH, helix-loop-helix DNA-binding domain"/>
    <property type="match status" value="1"/>
</dbReference>
<evidence type="ECO:0000256" key="3">
    <source>
        <dbReference type="ARBA" id="ARBA00023163"/>
    </source>
</evidence>
<name>A0A6V7PMA2_ANACO</name>
<dbReference type="Pfam" id="PF26576">
    <property type="entry name" value="IBH1_N"/>
    <property type="match status" value="1"/>
</dbReference>
<dbReference type="GO" id="GO:0046983">
    <property type="term" value="F:protein dimerization activity"/>
    <property type="evidence" value="ECO:0007669"/>
    <property type="project" value="InterPro"/>
</dbReference>
<organism evidence="5">
    <name type="scientific">Ananas comosus var. bracteatus</name>
    <name type="common">red pineapple</name>
    <dbReference type="NCBI Taxonomy" id="296719"/>
    <lineage>
        <taxon>Eukaryota</taxon>
        <taxon>Viridiplantae</taxon>
        <taxon>Streptophyta</taxon>
        <taxon>Embryophyta</taxon>
        <taxon>Tracheophyta</taxon>
        <taxon>Spermatophyta</taxon>
        <taxon>Magnoliopsida</taxon>
        <taxon>Liliopsida</taxon>
        <taxon>Poales</taxon>
        <taxon>Bromeliaceae</taxon>
        <taxon>Bromelioideae</taxon>
        <taxon>Ananas</taxon>
    </lineage>
</organism>
<accession>A0A6V7PMA2</accession>
<dbReference type="EMBL" id="LR862149">
    <property type="protein sequence ID" value="CAD1831970.1"/>
    <property type="molecule type" value="Genomic_DNA"/>
</dbReference>
<feature type="domain" description="IBH1-like N-terminal" evidence="4">
    <location>
        <begin position="1"/>
        <end position="50"/>
    </location>
</feature>
<protein>
    <recommendedName>
        <fullName evidence="4">IBH1-like N-terminal domain-containing protein</fullName>
    </recommendedName>
</protein>
<dbReference type="InterPro" id="IPR044660">
    <property type="entry name" value="IBH1-like"/>
</dbReference>
<dbReference type="AlphaFoldDB" id="A0A6V7PMA2"/>
<evidence type="ECO:0000259" key="4">
    <source>
        <dbReference type="Pfam" id="PF26576"/>
    </source>
</evidence>
<evidence type="ECO:0000313" key="5">
    <source>
        <dbReference type="EMBL" id="CAD1831970.1"/>
    </source>
</evidence>
<evidence type="ECO:0000256" key="2">
    <source>
        <dbReference type="ARBA" id="ARBA00023015"/>
    </source>
</evidence>
<reference evidence="5" key="1">
    <citation type="submission" date="2020-07" db="EMBL/GenBank/DDBJ databases">
        <authorList>
            <person name="Lin J."/>
        </authorList>
    </citation>
    <scope>NUCLEOTIDE SEQUENCE</scope>
</reference>
<comment type="similarity">
    <text evidence="1">Belongs to the bHLH protein family.</text>
</comment>